<dbReference type="PANTHER" id="PTHR43394:SF1">
    <property type="entry name" value="ATP-BINDING CASSETTE SUB-FAMILY B MEMBER 10, MITOCHONDRIAL"/>
    <property type="match status" value="1"/>
</dbReference>
<comment type="subcellular location">
    <subcellularLocation>
        <location evidence="1">Cell membrane</location>
        <topology evidence="1">Multi-pass membrane protein</topology>
    </subcellularLocation>
</comment>
<gene>
    <name evidence="13" type="ORF">HMPREF9625_00480</name>
</gene>
<name>G9WM97_9FIRM</name>
<evidence type="ECO:0000256" key="10">
    <source>
        <dbReference type="SAM" id="Phobius"/>
    </source>
</evidence>
<feature type="transmembrane region" description="Helical" evidence="10">
    <location>
        <begin position="248"/>
        <end position="269"/>
    </location>
</feature>
<accession>G9WM97</accession>
<dbReference type="EMBL" id="AFZC02000003">
    <property type="protein sequence ID" value="EHL12443.1"/>
    <property type="molecule type" value="Genomic_DNA"/>
</dbReference>
<feature type="domain" description="ABC transmembrane type-1" evidence="12">
    <location>
        <begin position="34"/>
        <end position="302"/>
    </location>
</feature>
<keyword evidence="6" id="KW-0067">ATP-binding</keyword>
<evidence type="ECO:0000256" key="7">
    <source>
        <dbReference type="ARBA" id="ARBA00022989"/>
    </source>
</evidence>
<evidence type="ECO:0000256" key="6">
    <source>
        <dbReference type="ARBA" id="ARBA00022840"/>
    </source>
</evidence>
<dbReference type="InterPro" id="IPR017871">
    <property type="entry name" value="ABC_transporter-like_CS"/>
</dbReference>
<reference evidence="13" key="1">
    <citation type="submission" date="2011-08" db="EMBL/GenBank/DDBJ databases">
        <authorList>
            <consortium name="The Broad Institute Genome Sequencing Platform"/>
            <person name="Earl A."/>
            <person name="Ward D."/>
            <person name="Feldgarden M."/>
            <person name="Gevers D."/>
            <person name="Sizova M."/>
            <person name="Hazen A."/>
            <person name="Epstein S."/>
            <person name="Young S.K."/>
            <person name="Zeng Q."/>
            <person name="Gargeya S."/>
            <person name="Fitzgerald M."/>
            <person name="Haas B."/>
            <person name="Abouelleil A."/>
            <person name="Alvarado L."/>
            <person name="Arachchi H.M."/>
            <person name="Berlin A."/>
            <person name="Brown A."/>
            <person name="Chapman S.B."/>
            <person name="Chen Z."/>
            <person name="Dunbar C."/>
            <person name="Freedman E."/>
            <person name="Gearin G."/>
            <person name="Gellesch M."/>
            <person name="Goldberg J."/>
            <person name="Griggs A."/>
            <person name="Gujja S."/>
            <person name="Heiman D."/>
            <person name="Howarth C."/>
            <person name="Larson L."/>
            <person name="Lui A."/>
            <person name="MacDonald P.J.P."/>
            <person name="Montmayeur A."/>
            <person name="Murphy C."/>
            <person name="Neiman D."/>
            <person name="Pearson M."/>
            <person name="Priest M."/>
            <person name="Roberts A."/>
            <person name="Saif S."/>
            <person name="Shea T."/>
            <person name="Shenoy N."/>
            <person name="Sisk P."/>
            <person name="Stolte C."/>
            <person name="Sykes S."/>
            <person name="Wortman J."/>
            <person name="Nusbaum C."/>
            <person name="Birren B."/>
        </authorList>
    </citation>
    <scope>NUCLEOTIDE SEQUENCE</scope>
    <source>
        <strain evidence="13">ACB1</strain>
    </source>
</reference>
<comment type="caution">
    <text evidence="13">The sequence shown here is derived from an EMBL/GenBank/DDBJ whole genome shotgun (WGS) entry which is preliminary data.</text>
</comment>
<dbReference type="InterPro" id="IPR003593">
    <property type="entry name" value="AAA+_ATPase"/>
</dbReference>
<dbReference type="InterPro" id="IPR003439">
    <property type="entry name" value="ABC_transporter-like_ATP-bd"/>
</dbReference>
<feature type="region of interest" description="Disordered" evidence="9">
    <location>
        <begin position="562"/>
        <end position="583"/>
    </location>
</feature>
<evidence type="ECO:0000256" key="3">
    <source>
        <dbReference type="ARBA" id="ARBA00022475"/>
    </source>
</evidence>
<dbReference type="HOGENOM" id="CLU_000604_84_3_9"/>
<dbReference type="CDD" id="cd18548">
    <property type="entry name" value="ABC_6TM_Tm287_like"/>
    <property type="match status" value="1"/>
</dbReference>
<evidence type="ECO:0000256" key="9">
    <source>
        <dbReference type="SAM" id="MobiDB-lite"/>
    </source>
</evidence>
<keyword evidence="5" id="KW-0547">Nucleotide-binding</keyword>
<dbReference type="SUPFAM" id="SSF52540">
    <property type="entry name" value="P-loop containing nucleoside triphosphate hydrolases"/>
    <property type="match status" value="1"/>
</dbReference>
<feature type="transmembrane region" description="Helical" evidence="10">
    <location>
        <begin position="281"/>
        <end position="302"/>
    </location>
</feature>
<feature type="transmembrane region" description="Helical" evidence="10">
    <location>
        <begin position="159"/>
        <end position="178"/>
    </location>
</feature>
<dbReference type="Pfam" id="PF00005">
    <property type="entry name" value="ABC_tran"/>
    <property type="match status" value="1"/>
</dbReference>
<feature type="domain" description="ABC transporter" evidence="11">
    <location>
        <begin position="337"/>
        <end position="573"/>
    </location>
</feature>
<keyword evidence="14" id="KW-1185">Reference proteome</keyword>
<dbReference type="GO" id="GO:0005886">
    <property type="term" value="C:plasma membrane"/>
    <property type="evidence" value="ECO:0007669"/>
    <property type="project" value="UniProtKB-SubCell"/>
</dbReference>
<dbReference type="AlphaFoldDB" id="G9WM97"/>
<organism evidence="13 14">
    <name type="scientific">Oribacterium parvum ACB1</name>
    <dbReference type="NCBI Taxonomy" id="796943"/>
    <lineage>
        <taxon>Bacteria</taxon>
        <taxon>Bacillati</taxon>
        <taxon>Bacillota</taxon>
        <taxon>Clostridia</taxon>
        <taxon>Lachnospirales</taxon>
        <taxon>Lachnospiraceae</taxon>
        <taxon>Oribacterium</taxon>
    </lineage>
</organism>
<evidence type="ECO:0000256" key="8">
    <source>
        <dbReference type="ARBA" id="ARBA00023136"/>
    </source>
</evidence>
<dbReference type="InterPro" id="IPR039421">
    <property type="entry name" value="Type_1_exporter"/>
</dbReference>
<proteinExistence type="predicted"/>
<dbReference type="Gene3D" id="3.40.50.300">
    <property type="entry name" value="P-loop containing nucleotide triphosphate hydrolases"/>
    <property type="match status" value="1"/>
</dbReference>
<evidence type="ECO:0008006" key="15">
    <source>
        <dbReference type="Google" id="ProtNLM"/>
    </source>
</evidence>
<keyword evidence="2" id="KW-0813">Transport</keyword>
<protein>
    <recommendedName>
        <fullName evidence="15">ABC transporter</fullName>
    </recommendedName>
</protein>
<sequence length="583" mass="65064">MTIIKTLSKSVREFKKDSMLSPAFVSAEVVLECMIPFFTARLINQMKVDASLPMIFRYGIVLVIMAMLSLVCGIKAGNYASSASTGFARNLRRDMFQKIQGFSFSNIDRFETSSLVTRLTTDVSNVQMAYMMLVRLAFRAPLMMIFAFTAAFLLGGKMAIIFCLMIPFLGASLAILIAKAMPMFDKVFKNYDALNDSIEENVQGMRVVKAFVREEYEKKKFNDRAEKLANEFIRAEKLVSITNPLMQFCLYIGVVFILSFGSYLVVITQGLSLDVGQLSALLTYSFLILSSLMLVAMVFVMVSISIESTRRIVEVLTEESDLKNPENPVMEVPNGSIDFHHVSFKYLKDAKKNVLSDVEVHIPSGATVGIIGGTGSAKSSLTQLISRLYDVTEGEVLVGGVDVRNYDLTVLRDQVAVVLQKNILFSGTIAENLRWGNKNATQEEIEHACKLAQAAEFIDNMKDRYESHVEQGGSNFSGGQKQRLCIARALLKKPKVLILDDSTSAVDTKTDALIRKGFKEFIPDTTKIIIAQRIASVQDSDLILVMDKGRVIAQGNHEKLMESSKEYRETYESQNRKEEKDGE</sequence>
<dbReference type="RefSeq" id="WP_009534344.1">
    <property type="nucleotide sequence ID" value="NZ_KE148312.1"/>
</dbReference>
<evidence type="ECO:0000256" key="1">
    <source>
        <dbReference type="ARBA" id="ARBA00004651"/>
    </source>
</evidence>
<dbReference type="InterPro" id="IPR011527">
    <property type="entry name" value="ABC1_TM_dom"/>
</dbReference>
<evidence type="ECO:0000259" key="11">
    <source>
        <dbReference type="PROSITE" id="PS50893"/>
    </source>
</evidence>
<dbReference type="Proteomes" id="UP000018461">
    <property type="component" value="Unassembled WGS sequence"/>
</dbReference>
<dbReference type="PANTHER" id="PTHR43394">
    <property type="entry name" value="ATP-DEPENDENT PERMEASE MDL1, MITOCHONDRIAL"/>
    <property type="match status" value="1"/>
</dbReference>
<dbReference type="SMART" id="SM00382">
    <property type="entry name" value="AAA"/>
    <property type="match status" value="1"/>
</dbReference>
<dbReference type="GO" id="GO:0005524">
    <property type="term" value="F:ATP binding"/>
    <property type="evidence" value="ECO:0007669"/>
    <property type="project" value="UniProtKB-KW"/>
</dbReference>
<dbReference type="GO" id="GO:0015421">
    <property type="term" value="F:ABC-type oligopeptide transporter activity"/>
    <property type="evidence" value="ECO:0007669"/>
    <property type="project" value="TreeGrafter"/>
</dbReference>
<keyword evidence="3" id="KW-1003">Cell membrane</keyword>
<evidence type="ECO:0000256" key="2">
    <source>
        <dbReference type="ARBA" id="ARBA00022448"/>
    </source>
</evidence>
<keyword evidence="7 10" id="KW-1133">Transmembrane helix</keyword>
<evidence type="ECO:0000256" key="5">
    <source>
        <dbReference type="ARBA" id="ARBA00022741"/>
    </source>
</evidence>
<evidence type="ECO:0000313" key="13">
    <source>
        <dbReference type="EMBL" id="EHL12443.1"/>
    </source>
</evidence>
<dbReference type="Pfam" id="PF00664">
    <property type="entry name" value="ABC_membrane"/>
    <property type="match status" value="1"/>
</dbReference>
<dbReference type="PROSITE" id="PS00211">
    <property type="entry name" value="ABC_TRANSPORTER_1"/>
    <property type="match status" value="1"/>
</dbReference>
<keyword evidence="4 10" id="KW-0812">Transmembrane</keyword>
<dbReference type="Gene3D" id="1.20.1560.10">
    <property type="entry name" value="ABC transporter type 1, transmembrane domain"/>
    <property type="match status" value="1"/>
</dbReference>
<dbReference type="InterPro" id="IPR027417">
    <property type="entry name" value="P-loop_NTPase"/>
</dbReference>
<dbReference type="STRING" id="796943.HMPREF9625_00480"/>
<evidence type="ECO:0000313" key="14">
    <source>
        <dbReference type="Proteomes" id="UP000018461"/>
    </source>
</evidence>
<dbReference type="InterPro" id="IPR036640">
    <property type="entry name" value="ABC1_TM_sf"/>
</dbReference>
<dbReference type="FunFam" id="3.40.50.300:FF:000221">
    <property type="entry name" value="Multidrug ABC transporter ATP-binding protein"/>
    <property type="match status" value="1"/>
</dbReference>
<evidence type="ECO:0000256" key="4">
    <source>
        <dbReference type="ARBA" id="ARBA00022692"/>
    </source>
</evidence>
<feature type="transmembrane region" description="Helical" evidence="10">
    <location>
        <begin position="55"/>
        <end position="74"/>
    </location>
</feature>
<dbReference type="PATRIC" id="fig|796943.3.peg.876"/>
<reference evidence="13" key="2">
    <citation type="submission" date="2013-03" db="EMBL/GenBank/DDBJ databases">
        <title>The Genome Sequence of Oribacterium sp. ACB1.</title>
        <authorList>
            <consortium name="The Broad Institute Genomics Platform"/>
            <consortium name="The Broad Institute Genome Sequencing Center for Infectious Disease"/>
            <person name="Earl A."/>
            <person name="Ward D."/>
            <person name="Feldgarden M."/>
            <person name="Gevers D."/>
            <person name="Sizova M."/>
            <person name="Hazen A."/>
            <person name="Epstein S."/>
            <person name="Walker B."/>
            <person name="Young S."/>
            <person name="Zeng Q."/>
            <person name="Gargeya S."/>
            <person name="Fitzgerald M."/>
            <person name="Haas B."/>
            <person name="Abouelleil A."/>
            <person name="Allen A.W."/>
            <person name="Alvarado L."/>
            <person name="Arachchi H.M."/>
            <person name="Berlin A.M."/>
            <person name="Chapman S.B."/>
            <person name="Gainer-Dewar J."/>
            <person name="Goldberg J."/>
            <person name="Griggs A."/>
            <person name="Gujja S."/>
            <person name="Hansen M."/>
            <person name="Howarth C."/>
            <person name="Imamovic A."/>
            <person name="Ireland A."/>
            <person name="Larimer J."/>
            <person name="McCowan C."/>
            <person name="Murphy C."/>
            <person name="Pearson M."/>
            <person name="Poon T.W."/>
            <person name="Priest M."/>
            <person name="Roberts A."/>
            <person name="Saif S."/>
            <person name="Shea T."/>
            <person name="Sisk P."/>
            <person name="Sykes S."/>
            <person name="Wortman J."/>
            <person name="Nusbaum C."/>
            <person name="Birren B."/>
        </authorList>
    </citation>
    <scope>NUCLEOTIDE SEQUENCE [LARGE SCALE GENOMIC DNA]</scope>
    <source>
        <strain evidence="13">ACB1</strain>
    </source>
</reference>
<keyword evidence="8 10" id="KW-0472">Membrane</keyword>
<dbReference type="PROSITE" id="PS50929">
    <property type="entry name" value="ABC_TM1F"/>
    <property type="match status" value="1"/>
</dbReference>
<evidence type="ECO:0000259" key="12">
    <source>
        <dbReference type="PROSITE" id="PS50929"/>
    </source>
</evidence>
<feature type="transmembrane region" description="Helical" evidence="10">
    <location>
        <begin position="136"/>
        <end position="153"/>
    </location>
</feature>
<feature type="transmembrane region" description="Helical" evidence="10">
    <location>
        <begin position="20"/>
        <end position="43"/>
    </location>
</feature>
<dbReference type="SUPFAM" id="SSF90123">
    <property type="entry name" value="ABC transporter transmembrane region"/>
    <property type="match status" value="1"/>
</dbReference>
<dbReference type="GO" id="GO:0016887">
    <property type="term" value="F:ATP hydrolysis activity"/>
    <property type="evidence" value="ECO:0007669"/>
    <property type="project" value="InterPro"/>
</dbReference>
<dbReference type="PROSITE" id="PS50893">
    <property type="entry name" value="ABC_TRANSPORTER_2"/>
    <property type="match status" value="1"/>
</dbReference>